<sequence length="117" mass="13259">MRSSRPPINEDLFRTAAITPLRESDYFVLIGSESYVKSLEDPSDSEHIMILSQVLAAKDANKPVIVLWIKDISELSKEKLRNILKGMNVIGEHESTLENQVQEDVDAIKKIMDEHPV</sequence>
<evidence type="ECO:0000313" key="1">
    <source>
        <dbReference type="EMBL" id="KKL97722.1"/>
    </source>
</evidence>
<protein>
    <submittedName>
        <fullName evidence="1">Uncharacterized protein</fullName>
    </submittedName>
</protein>
<organism evidence="1">
    <name type="scientific">marine sediment metagenome</name>
    <dbReference type="NCBI Taxonomy" id="412755"/>
    <lineage>
        <taxon>unclassified sequences</taxon>
        <taxon>metagenomes</taxon>
        <taxon>ecological metagenomes</taxon>
    </lineage>
</organism>
<proteinExistence type="predicted"/>
<accession>A0A0F9JFF2</accession>
<name>A0A0F9JFF2_9ZZZZ</name>
<comment type="caution">
    <text evidence="1">The sequence shown here is derived from an EMBL/GenBank/DDBJ whole genome shotgun (WGS) entry which is preliminary data.</text>
</comment>
<dbReference type="EMBL" id="LAZR01018099">
    <property type="protein sequence ID" value="KKL97722.1"/>
    <property type="molecule type" value="Genomic_DNA"/>
</dbReference>
<dbReference type="AlphaFoldDB" id="A0A0F9JFF2"/>
<reference evidence="1" key="1">
    <citation type="journal article" date="2015" name="Nature">
        <title>Complex archaea that bridge the gap between prokaryotes and eukaryotes.</title>
        <authorList>
            <person name="Spang A."/>
            <person name="Saw J.H."/>
            <person name="Jorgensen S.L."/>
            <person name="Zaremba-Niedzwiedzka K."/>
            <person name="Martijn J."/>
            <person name="Lind A.E."/>
            <person name="van Eijk R."/>
            <person name="Schleper C."/>
            <person name="Guy L."/>
            <person name="Ettema T.J."/>
        </authorList>
    </citation>
    <scope>NUCLEOTIDE SEQUENCE</scope>
</reference>
<gene>
    <name evidence="1" type="ORF">LCGC14_1831630</name>
</gene>